<evidence type="ECO:0000256" key="5">
    <source>
        <dbReference type="ARBA" id="ARBA00023125"/>
    </source>
</evidence>
<dbReference type="GO" id="GO:0003700">
    <property type="term" value="F:DNA-binding transcription factor activity"/>
    <property type="evidence" value="ECO:0007669"/>
    <property type="project" value="InterPro"/>
</dbReference>
<comment type="subcellular location">
    <subcellularLocation>
        <location evidence="1">Nucleus</location>
    </subcellularLocation>
</comment>
<keyword evidence="3" id="KW-0597">Phosphoprotein</keyword>
<dbReference type="PRINTS" id="PR00056">
    <property type="entry name" value="HSFDOMAIN"/>
</dbReference>
<dbReference type="InterPro" id="IPR000232">
    <property type="entry name" value="HSF_DNA-bd"/>
</dbReference>
<dbReference type="PANTHER" id="PTHR10015:SF427">
    <property type="entry name" value="HEAT SHOCK FACTOR PROTEIN"/>
    <property type="match status" value="1"/>
</dbReference>
<dbReference type="EMBL" id="HBKP01005951">
    <property type="protein sequence ID" value="CAE2208540.1"/>
    <property type="molecule type" value="Transcribed_RNA"/>
</dbReference>
<dbReference type="SMART" id="SM00415">
    <property type="entry name" value="HSF"/>
    <property type="match status" value="1"/>
</dbReference>
<keyword evidence="6" id="KW-0804">Transcription</keyword>
<evidence type="ECO:0000256" key="7">
    <source>
        <dbReference type="ARBA" id="ARBA00023242"/>
    </source>
</evidence>
<evidence type="ECO:0000256" key="4">
    <source>
        <dbReference type="ARBA" id="ARBA00023015"/>
    </source>
</evidence>
<reference evidence="10" key="1">
    <citation type="submission" date="2021-01" db="EMBL/GenBank/DDBJ databases">
        <authorList>
            <person name="Corre E."/>
            <person name="Pelletier E."/>
            <person name="Niang G."/>
            <person name="Scheremetjew M."/>
            <person name="Finn R."/>
            <person name="Kale V."/>
            <person name="Holt S."/>
            <person name="Cochrane G."/>
            <person name="Meng A."/>
            <person name="Brown T."/>
            <person name="Cohen L."/>
        </authorList>
    </citation>
    <scope>NUCLEOTIDE SEQUENCE</scope>
    <source>
        <strain evidence="10">DIVA3 518/3/11/1/6</strain>
    </source>
</reference>
<dbReference type="PANTHER" id="PTHR10015">
    <property type="entry name" value="HEAT SHOCK TRANSCRIPTION FACTOR"/>
    <property type="match status" value="1"/>
</dbReference>
<keyword evidence="5" id="KW-0238">DNA-binding</keyword>
<comment type="similarity">
    <text evidence="8">Belongs to the HSF family.</text>
</comment>
<sequence>MDRSAPFVRKNYEIVSDPQTDLIIRWASACSFVITNPQEFQLQVLPLYFRHSNLSSYSRQLNTYGFKKIPNIEGLEFRHANFLRDDPSTLCHVRRRNKAYNTFPRPNEVRNAPDLFAPVLPQMGQRQSRCEHNINSVVQQLQDTQQSIHGLTMSSPNIIQSSTIHSSTYNQSDEYWSIPYPPDRVQYEVPRETHTQPNPSSSPQDELAYWLQQFDTSHLF</sequence>
<dbReference type="Pfam" id="PF00447">
    <property type="entry name" value="HSF_DNA-bind"/>
    <property type="match status" value="1"/>
</dbReference>
<dbReference type="Gene3D" id="1.10.10.10">
    <property type="entry name" value="Winged helix-like DNA-binding domain superfamily/Winged helix DNA-binding domain"/>
    <property type="match status" value="1"/>
</dbReference>
<evidence type="ECO:0000259" key="9">
    <source>
        <dbReference type="SMART" id="SM00415"/>
    </source>
</evidence>
<proteinExistence type="inferred from homology"/>
<keyword evidence="7" id="KW-0539">Nucleus</keyword>
<dbReference type="GO" id="GO:0005634">
    <property type="term" value="C:nucleus"/>
    <property type="evidence" value="ECO:0007669"/>
    <property type="project" value="UniProtKB-SubCell"/>
</dbReference>
<evidence type="ECO:0000256" key="6">
    <source>
        <dbReference type="ARBA" id="ARBA00023163"/>
    </source>
</evidence>
<dbReference type="InterPro" id="IPR036388">
    <property type="entry name" value="WH-like_DNA-bd_sf"/>
</dbReference>
<keyword evidence="4" id="KW-0805">Transcription regulation</keyword>
<comment type="subunit">
    <text evidence="2">Homotrimer.</text>
</comment>
<evidence type="ECO:0000313" key="10">
    <source>
        <dbReference type="EMBL" id="CAE2208540.1"/>
    </source>
</evidence>
<organism evidence="10">
    <name type="scientific">Vannella robusta</name>
    <dbReference type="NCBI Taxonomy" id="1487602"/>
    <lineage>
        <taxon>Eukaryota</taxon>
        <taxon>Amoebozoa</taxon>
        <taxon>Discosea</taxon>
        <taxon>Flabellinia</taxon>
        <taxon>Vannellidae</taxon>
        <taxon>Vannella</taxon>
    </lineage>
</organism>
<evidence type="ECO:0000256" key="2">
    <source>
        <dbReference type="ARBA" id="ARBA00011233"/>
    </source>
</evidence>
<feature type="domain" description="HSF-type DNA-binding" evidence="9">
    <location>
        <begin position="3"/>
        <end position="96"/>
    </location>
</feature>
<evidence type="ECO:0000256" key="1">
    <source>
        <dbReference type="ARBA" id="ARBA00004123"/>
    </source>
</evidence>
<evidence type="ECO:0000256" key="3">
    <source>
        <dbReference type="ARBA" id="ARBA00022553"/>
    </source>
</evidence>
<dbReference type="SUPFAM" id="SSF46785">
    <property type="entry name" value="Winged helix' DNA-binding domain"/>
    <property type="match status" value="1"/>
</dbReference>
<dbReference type="InterPro" id="IPR036390">
    <property type="entry name" value="WH_DNA-bd_sf"/>
</dbReference>
<dbReference type="FunFam" id="1.10.10.10:FF:000037">
    <property type="entry name" value="Heat stress transcription factor B-4"/>
    <property type="match status" value="1"/>
</dbReference>
<accession>A0A7S4M9L8</accession>
<dbReference type="AlphaFoldDB" id="A0A7S4M9L8"/>
<gene>
    <name evidence="10" type="ORF">VSP0166_LOCUS4268</name>
</gene>
<dbReference type="GO" id="GO:0043565">
    <property type="term" value="F:sequence-specific DNA binding"/>
    <property type="evidence" value="ECO:0007669"/>
    <property type="project" value="InterPro"/>
</dbReference>
<evidence type="ECO:0000256" key="8">
    <source>
        <dbReference type="RuleBase" id="RU004020"/>
    </source>
</evidence>
<protein>
    <recommendedName>
        <fullName evidence="9">HSF-type DNA-binding domain-containing protein</fullName>
    </recommendedName>
</protein>
<name>A0A7S4M9L8_9EUKA</name>